<dbReference type="EMBL" id="JACASF010000011">
    <property type="protein sequence ID" value="KAF6450236.1"/>
    <property type="molecule type" value="Genomic_DNA"/>
</dbReference>
<dbReference type="InterPro" id="IPR051832">
    <property type="entry name" value="mTOR-Rac_regulators"/>
</dbReference>
<keyword evidence="9" id="KW-1185">Reference proteome</keyword>
<dbReference type="GO" id="GO:0035556">
    <property type="term" value="P:intracellular signal transduction"/>
    <property type="evidence" value="ECO:0007669"/>
    <property type="project" value="InterPro"/>
</dbReference>
<dbReference type="InterPro" id="IPR004776">
    <property type="entry name" value="Mem_transp_PIN-like"/>
</dbReference>
<sequence>MNSISDLPAKNLTIAVNMTNTLSSSVMHGFNSTNDPPSMSITRLFPALLECFGIVFCGYVAGRANVITSTQAKGLGNFVSRFALPALLFKNMVVLNFSNVDWSFLYSILIAKASVFFIVCILTLLVASPDSRFSKAGLFPIFATQSNDFALGYPIVEALYQTTYPEYLQYIYLVAPISLMMLNPIGFIFCEIQKWKDSQNASQNKVKIVGLGLLRVLQNPIVFMVFIGIAFNFILHQKVPEYMENFLDGLGNSFSGSALFYLGLTMVGKIKKLKKSAFVVLTLLITAKLLVLPLLCREMVEVLDKGDSVINHTSLSNYAFLYGIFPVAPGVAIFATQFNMEVEIITSGMVISTFVSAPIMYISAWLLTFPSMDPKPLAYAIQNVSFDISIISLVSLIWSLAILLMSKKYKQLPHMLTTNLLIAQSIVCAGMIIWNFVKEKNFVGQILVFVLLYSSLYSTYLWTGLLAISLFLLKKKERLQIPVGIIIICGWGIPALLVGVLLITGKHNGDSIDSAFFYGKEQMITTSVTLFCSIALASISLMCMNRTTQGSYEGFNQSENHKASEPGNSASEESPVPISKPEPFTSSIPEAGCCSCSMRNGELCCSSTEPVANIISSSGLVTPSLEENDHCVSRCNSQSCILVQEEEQYLQSRDEQLTRHVLLCLLLIIGLFANLSSCLWWLFNQEPGRLYVELQFFCAVFNFGQGFISFGIFGLDKHLIIRPFKRRLEFLWNNRETEEHRDSPIPEEIKMTCQQFIHYHRDLCIRNIVKERRCGAKTSAGTFCGCDLVNWLIEVGLASDRGEAVIYGDRLVQGGVIQHITNDYEFRDEYLFYRFLQKSPEQSPPAVNATTPQQER</sequence>
<feature type="transmembrane region" description="Helical" evidence="6">
    <location>
        <begin position="44"/>
        <end position="66"/>
    </location>
</feature>
<feature type="transmembrane region" description="Helical" evidence="6">
    <location>
        <begin position="246"/>
        <end position="264"/>
    </location>
</feature>
<evidence type="ECO:0000313" key="8">
    <source>
        <dbReference type="EMBL" id="KAF6450236.1"/>
    </source>
</evidence>
<organism evidence="8 9">
    <name type="scientific">Molossus molossus</name>
    <name type="common">Pallas' mastiff bat</name>
    <name type="synonym">Vespertilio molossus</name>
    <dbReference type="NCBI Taxonomy" id="27622"/>
    <lineage>
        <taxon>Eukaryota</taxon>
        <taxon>Metazoa</taxon>
        <taxon>Chordata</taxon>
        <taxon>Craniata</taxon>
        <taxon>Vertebrata</taxon>
        <taxon>Euteleostomi</taxon>
        <taxon>Mammalia</taxon>
        <taxon>Eutheria</taxon>
        <taxon>Laurasiatheria</taxon>
        <taxon>Chiroptera</taxon>
        <taxon>Yangochiroptera</taxon>
        <taxon>Molossidae</taxon>
        <taxon>Molossus</taxon>
    </lineage>
</organism>
<keyword evidence="2 6" id="KW-0812">Transmembrane</keyword>
<dbReference type="FunFam" id="1.20.1070.10:FF:000298">
    <property type="entry name" value="Integral membrane protein GPR155"/>
    <property type="match status" value="1"/>
</dbReference>
<evidence type="ECO:0000256" key="1">
    <source>
        <dbReference type="ARBA" id="ARBA00004141"/>
    </source>
</evidence>
<evidence type="ECO:0000256" key="4">
    <source>
        <dbReference type="ARBA" id="ARBA00023136"/>
    </source>
</evidence>
<feature type="transmembrane region" description="Helical" evidence="6">
    <location>
        <begin position="168"/>
        <end position="190"/>
    </location>
</feature>
<feature type="transmembrane region" description="Helical" evidence="6">
    <location>
        <begin position="315"/>
        <end position="336"/>
    </location>
</feature>
<gene>
    <name evidence="8" type="ORF">HJG59_005876</name>
</gene>
<dbReference type="InterPro" id="IPR000591">
    <property type="entry name" value="DEP_dom"/>
</dbReference>
<feature type="transmembrane region" description="Helical" evidence="6">
    <location>
        <begin position="348"/>
        <end position="367"/>
    </location>
</feature>
<dbReference type="SMART" id="SM00049">
    <property type="entry name" value="DEP"/>
    <property type="match status" value="1"/>
</dbReference>
<feature type="domain" description="DEP" evidence="7">
    <location>
        <begin position="759"/>
        <end position="837"/>
    </location>
</feature>
<dbReference type="InterPro" id="IPR036390">
    <property type="entry name" value="WH_DNA-bd_sf"/>
</dbReference>
<dbReference type="Pfam" id="PF00610">
    <property type="entry name" value="DEP"/>
    <property type="match status" value="1"/>
</dbReference>
<feature type="transmembrane region" description="Helical" evidence="6">
    <location>
        <begin position="211"/>
        <end position="234"/>
    </location>
</feature>
<dbReference type="AlphaFoldDB" id="A0A7J8FRG0"/>
<evidence type="ECO:0000259" key="7">
    <source>
        <dbReference type="PROSITE" id="PS50186"/>
    </source>
</evidence>
<feature type="transmembrane region" description="Helical" evidence="6">
    <location>
        <begin position="416"/>
        <end position="434"/>
    </location>
</feature>
<evidence type="ECO:0000313" key="9">
    <source>
        <dbReference type="Proteomes" id="UP000550707"/>
    </source>
</evidence>
<feature type="transmembrane region" description="Helical" evidence="6">
    <location>
        <begin position="694"/>
        <end position="715"/>
    </location>
</feature>
<dbReference type="InterPro" id="IPR037368">
    <property type="entry name" value="GPR155_DEP"/>
</dbReference>
<dbReference type="PROSITE" id="PS50186">
    <property type="entry name" value="DEP"/>
    <property type="match status" value="1"/>
</dbReference>
<dbReference type="InParanoid" id="A0A7J8FRG0"/>
<dbReference type="PANTHER" id="PTHR22829:SF5">
    <property type="entry name" value="INTEGRAL MEMBRANE PROTEIN GPR155"/>
    <property type="match status" value="1"/>
</dbReference>
<dbReference type="OrthoDB" id="2133778at2759"/>
<reference evidence="8 9" key="1">
    <citation type="journal article" date="2020" name="Nature">
        <title>Six reference-quality genomes reveal evolution of bat adaptations.</title>
        <authorList>
            <person name="Jebb D."/>
            <person name="Huang Z."/>
            <person name="Pippel M."/>
            <person name="Hughes G.M."/>
            <person name="Lavrichenko K."/>
            <person name="Devanna P."/>
            <person name="Winkler S."/>
            <person name="Jermiin L.S."/>
            <person name="Skirmuntt E.C."/>
            <person name="Katzourakis A."/>
            <person name="Burkitt-Gray L."/>
            <person name="Ray D.A."/>
            <person name="Sullivan K.A.M."/>
            <person name="Roscito J.G."/>
            <person name="Kirilenko B.M."/>
            <person name="Davalos L.M."/>
            <person name="Corthals A.P."/>
            <person name="Power M.L."/>
            <person name="Jones G."/>
            <person name="Ransome R.D."/>
            <person name="Dechmann D.K.N."/>
            <person name="Locatelli A.G."/>
            <person name="Puechmaille S.J."/>
            <person name="Fedrigo O."/>
            <person name="Jarvis E.D."/>
            <person name="Hiller M."/>
            <person name="Vernes S.C."/>
            <person name="Myers E.W."/>
            <person name="Teeling E.C."/>
        </authorList>
    </citation>
    <scope>NUCLEOTIDE SEQUENCE [LARGE SCALE GENOMIC DNA]</scope>
    <source>
        <strain evidence="8">MMolMol1</strain>
        <tissue evidence="8">Muscle</tissue>
    </source>
</reference>
<evidence type="ECO:0000256" key="3">
    <source>
        <dbReference type="ARBA" id="ARBA00022989"/>
    </source>
</evidence>
<keyword evidence="4 6" id="KW-0472">Membrane</keyword>
<feature type="transmembrane region" description="Helical" evidence="6">
    <location>
        <begin position="661"/>
        <end position="682"/>
    </location>
</feature>
<comment type="subcellular location">
    <subcellularLocation>
        <location evidence="1">Membrane</location>
        <topology evidence="1">Multi-pass membrane protein</topology>
    </subcellularLocation>
</comment>
<feature type="transmembrane region" description="Helical" evidence="6">
    <location>
        <begin position="485"/>
        <end position="503"/>
    </location>
</feature>
<feature type="transmembrane region" description="Helical" evidence="6">
    <location>
        <begin position="379"/>
        <end position="404"/>
    </location>
</feature>
<dbReference type="Gene3D" id="1.20.1070.10">
    <property type="entry name" value="Rhodopsin 7-helix transmembrane proteins"/>
    <property type="match status" value="1"/>
</dbReference>
<dbReference type="Gene3D" id="1.10.10.10">
    <property type="entry name" value="Winged helix-like DNA-binding domain superfamily/Winged helix DNA-binding domain"/>
    <property type="match status" value="1"/>
</dbReference>
<comment type="caution">
    <text evidence="8">The sequence shown here is derived from an EMBL/GenBank/DDBJ whole genome shotgun (WGS) entry which is preliminary data.</text>
</comment>
<dbReference type="CDD" id="cd04443">
    <property type="entry name" value="DEP_GPR155"/>
    <property type="match status" value="1"/>
</dbReference>
<evidence type="ECO:0000256" key="5">
    <source>
        <dbReference type="SAM" id="MobiDB-lite"/>
    </source>
</evidence>
<dbReference type="Proteomes" id="UP000550707">
    <property type="component" value="Unassembled WGS sequence"/>
</dbReference>
<feature type="transmembrane region" description="Helical" evidence="6">
    <location>
        <begin position="104"/>
        <end position="126"/>
    </location>
</feature>
<protein>
    <submittedName>
        <fullName evidence="8">G protein-coupled receptor 155</fullName>
    </submittedName>
</protein>
<dbReference type="GO" id="GO:0055085">
    <property type="term" value="P:transmembrane transport"/>
    <property type="evidence" value="ECO:0007669"/>
    <property type="project" value="InterPro"/>
</dbReference>
<evidence type="ECO:0000256" key="2">
    <source>
        <dbReference type="ARBA" id="ARBA00022692"/>
    </source>
</evidence>
<dbReference type="Pfam" id="PF03547">
    <property type="entry name" value="Mem_trans"/>
    <property type="match status" value="1"/>
</dbReference>
<dbReference type="SUPFAM" id="SSF46785">
    <property type="entry name" value="Winged helix' DNA-binding domain"/>
    <property type="match status" value="1"/>
</dbReference>
<keyword evidence="3 6" id="KW-1133">Transmembrane helix</keyword>
<dbReference type="GO" id="GO:0016020">
    <property type="term" value="C:membrane"/>
    <property type="evidence" value="ECO:0007669"/>
    <property type="project" value="UniProtKB-SubCell"/>
</dbReference>
<keyword evidence="8" id="KW-0675">Receptor</keyword>
<feature type="transmembrane region" description="Helical" evidence="6">
    <location>
        <begin position="276"/>
        <end position="295"/>
    </location>
</feature>
<dbReference type="InterPro" id="IPR036388">
    <property type="entry name" value="WH-like_DNA-bd_sf"/>
</dbReference>
<feature type="transmembrane region" description="Helical" evidence="6">
    <location>
        <begin position="446"/>
        <end position="473"/>
    </location>
</feature>
<feature type="region of interest" description="Disordered" evidence="5">
    <location>
        <begin position="554"/>
        <end position="581"/>
    </location>
</feature>
<evidence type="ECO:0000256" key="6">
    <source>
        <dbReference type="SAM" id="Phobius"/>
    </source>
</evidence>
<dbReference type="GO" id="GO:0030514">
    <property type="term" value="P:negative regulation of BMP signaling pathway"/>
    <property type="evidence" value="ECO:0007669"/>
    <property type="project" value="TreeGrafter"/>
</dbReference>
<proteinExistence type="predicted"/>
<dbReference type="PANTHER" id="PTHR22829">
    <property type="entry name" value="DEP DOMAIN PROTEIN"/>
    <property type="match status" value="1"/>
</dbReference>
<feature type="transmembrane region" description="Helical" evidence="6">
    <location>
        <begin position="523"/>
        <end position="543"/>
    </location>
</feature>
<dbReference type="FunCoup" id="A0A7J8FRG0">
    <property type="interactions" value="832"/>
</dbReference>
<accession>A0A7J8FRG0</accession>
<name>A0A7J8FRG0_MOLMO</name>